<protein>
    <submittedName>
        <fullName evidence="2">Uncharacterized protein</fullName>
    </submittedName>
</protein>
<organism evidence="2 3">
    <name type="scientific">Parathielavia appendiculata</name>
    <dbReference type="NCBI Taxonomy" id="2587402"/>
    <lineage>
        <taxon>Eukaryota</taxon>
        <taxon>Fungi</taxon>
        <taxon>Dikarya</taxon>
        <taxon>Ascomycota</taxon>
        <taxon>Pezizomycotina</taxon>
        <taxon>Sordariomycetes</taxon>
        <taxon>Sordariomycetidae</taxon>
        <taxon>Sordariales</taxon>
        <taxon>Chaetomiaceae</taxon>
        <taxon>Parathielavia</taxon>
    </lineage>
</organism>
<reference evidence="2" key="1">
    <citation type="journal article" date="2023" name="Mol. Phylogenet. Evol.">
        <title>Genome-scale phylogeny and comparative genomics of the fungal order Sordariales.</title>
        <authorList>
            <person name="Hensen N."/>
            <person name="Bonometti L."/>
            <person name="Westerberg I."/>
            <person name="Brannstrom I.O."/>
            <person name="Guillou S."/>
            <person name="Cros-Aarteil S."/>
            <person name="Calhoun S."/>
            <person name="Haridas S."/>
            <person name="Kuo A."/>
            <person name="Mondo S."/>
            <person name="Pangilinan J."/>
            <person name="Riley R."/>
            <person name="LaButti K."/>
            <person name="Andreopoulos B."/>
            <person name="Lipzen A."/>
            <person name="Chen C."/>
            <person name="Yan M."/>
            <person name="Daum C."/>
            <person name="Ng V."/>
            <person name="Clum A."/>
            <person name="Steindorff A."/>
            <person name="Ohm R.A."/>
            <person name="Martin F."/>
            <person name="Silar P."/>
            <person name="Natvig D.O."/>
            <person name="Lalanne C."/>
            <person name="Gautier V."/>
            <person name="Ament-Velasquez S.L."/>
            <person name="Kruys A."/>
            <person name="Hutchinson M.I."/>
            <person name="Powell A.J."/>
            <person name="Barry K."/>
            <person name="Miller A.N."/>
            <person name="Grigoriev I.V."/>
            <person name="Debuchy R."/>
            <person name="Gladieux P."/>
            <person name="Hiltunen Thoren M."/>
            <person name="Johannesson H."/>
        </authorList>
    </citation>
    <scope>NUCLEOTIDE SEQUENCE</scope>
    <source>
        <strain evidence="2">CBS 731.68</strain>
    </source>
</reference>
<feature type="compositionally biased region" description="Polar residues" evidence="1">
    <location>
        <begin position="229"/>
        <end position="241"/>
    </location>
</feature>
<keyword evidence="3" id="KW-1185">Reference proteome</keyword>
<feature type="region of interest" description="Disordered" evidence="1">
    <location>
        <begin position="474"/>
        <end position="511"/>
    </location>
</feature>
<dbReference type="Proteomes" id="UP001302602">
    <property type="component" value="Unassembled WGS sequence"/>
</dbReference>
<accession>A0AAN6TPQ0</accession>
<feature type="region of interest" description="Disordered" evidence="1">
    <location>
        <begin position="229"/>
        <end position="284"/>
    </location>
</feature>
<gene>
    <name evidence="2" type="ORF">N657DRAFT_374989</name>
</gene>
<feature type="region of interest" description="Disordered" evidence="1">
    <location>
        <begin position="332"/>
        <end position="416"/>
    </location>
</feature>
<name>A0AAN6TPQ0_9PEZI</name>
<dbReference type="GeneID" id="87823842"/>
<evidence type="ECO:0000313" key="3">
    <source>
        <dbReference type="Proteomes" id="UP001302602"/>
    </source>
</evidence>
<feature type="compositionally biased region" description="Basic and acidic residues" evidence="1">
    <location>
        <begin position="372"/>
        <end position="385"/>
    </location>
</feature>
<dbReference type="EMBL" id="MU853270">
    <property type="protein sequence ID" value="KAK4118365.1"/>
    <property type="molecule type" value="Genomic_DNA"/>
</dbReference>
<evidence type="ECO:0000313" key="2">
    <source>
        <dbReference type="EMBL" id="KAK4118365.1"/>
    </source>
</evidence>
<feature type="region of interest" description="Disordered" evidence="1">
    <location>
        <begin position="306"/>
        <end position="325"/>
    </location>
</feature>
<evidence type="ECO:0000256" key="1">
    <source>
        <dbReference type="SAM" id="MobiDB-lite"/>
    </source>
</evidence>
<reference evidence="2" key="2">
    <citation type="submission" date="2023-05" db="EMBL/GenBank/DDBJ databases">
        <authorList>
            <consortium name="Lawrence Berkeley National Laboratory"/>
            <person name="Steindorff A."/>
            <person name="Hensen N."/>
            <person name="Bonometti L."/>
            <person name="Westerberg I."/>
            <person name="Brannstrom I.O."/>
            <person name="Guillou S."/>
            <person name="Cros-Aarteil S."/>
            <person name="Calhoun S."/>
            <person name="Haridas S."/>
            <person name="Kuo A."/>
            <person name="Mondo S."/>
            <person name="Pangilinan J."/>
            <person name="Riley R."/>
            <person name="Labutti K."/>
            <person name="Andreopoulos B."/>
            <person name="Lipzen A."/>
            <person name="Chen C."/>
            <person name="Yanf M."/>
            <person name="Daum C."/>
            <person name="Ng V."/>
            <person name="Clum A."/>
            <person name="Ohm R."/>
            <person name="Martin F."/>
            <person name="Silar P."/>
            <person name="Natvig D."/>
            <person name="Lalanne C."/>
            <person name="Gautier V."/>
            <person name="Ament-Velasquez S.L."/>
            <person name="Kruys A."/>
            <person name="Hutchinson M.I."/>
            <person name="Powell A.J."/>
            <person name="Barry K."/>
            <person name="Miller A.N."/>
            <person name="Grigoriev I.V."/>
            <person name="Debuchy R."/>
            <person name="Gladieux P."/>
            <person name="Thoren M.H."/>
            <person name="Johannesson H."/>
        </authorList>
    </citation>
    <scope>NUCLEOTIDE SEQUENCE</scope>
    <source>
        <strain evidence="2">CBS 731.68</strain>
    </source>
</reference>
<dbReference type="AlphaFoldDB" id="A0AAN6TPQ0"/>
<feature type="compositionally biased region" description="Low complexity" evidence="1">
    <location>
        <begin position="247"/>
        <end position="262"/>
    </location>
</feature>
<sequence length="511" mass="54856">MEQFLTAVDTLLDCLWDSALASALAQSPKTKKEEFIKLLTRVNHSIAARKLAGKKAPGNDKPIQKQDIASASGFLKQICKNEQGREAKKEELEKLACLQRLDDRALGILAVLCTADDIFKHSIGTVKELVEGVRKIATWSHWPDDPKLAEVVRQQRPPGIAFEGISEVRQPASSSAPMVVRPGVRNTAVMAQPTRFDPAPPSEEEQLLVPCRCGAKLRLLFAWEQATDGPSPTALTTTDPASNPPGATSVHAVAPLAAAHTASVDRSSQSFRGPPANAPPLPITTCPAAAADATLAAAQFPGIGVAASEPGPAPQPDAPSAVASQALSLRTAAPQPNQPRLAQPPRSQPSGTEHQDPAPRRRCSVSITSEEPPQKRQNVADREQWEVAFDDPSDPCTLAESQHKSAPLPTPRPVNTGTQHPIEWLSKLMREASMVCHSSQPTPPSGARTVLYRLATESLLPRASDMVFRQRRLNQRGAASADPCRRLFPIPSRSRPGKSHQCPGESTAPLE</sequence>
<dbReference type="RefSeq" id="XP_062642138.1">
    <property type="nucleotide sequence ID" value="XM_062787072.1"/>
</dbReference>
<comment type="caution">
    <text evidence="2">The sequence shown here is derived from an EMBL/GenBank/DDBJ whole genome shotgun (WGS) entry which is preliminary data.</text>
</comment>
<proteinExistence type="predicted"/>